<accession>A0ABD5YEK1</accession>
<dbReference type="PANTHER" id="PTHR30213">
    <property type="entry name" value="INNER MEMBRANE PROTEIN YHJD"/>
    <property type="match status" value="1"/>
</dbReference>
<dbReference type="GO" id="GO:0005886">
    <property type="term" value="C:plasma membrane"/>
    <property type="evidence" value="ECO:0007669"/>
    <property type="project" value="UniProtKB-SubCell"/>
</dbReference>
<keyword evidence="4 7" id="KW-1133">Transmembrane helix</keyword>
<feature type="region of interest" description="Disordered" evidence="6">
    <location>
        <begin position="286"/>
        <end position="334"/>
    </location>
</feature>
<evidence type="ECO:0000256" key="3">
    <source>
        <dbReference type="ARBA" id="ARBA00022692"/>
    </source>
</evidence>
<reference evidence="8 9" key="1">
    <citation type="journal article" date="2019" name="Int. J. Syst. Evol. Microbiol.">
        <title>The Global Catalogue of Microorganisms (GCM) 10K type strain sequencing project: providing services to taxonomists for standard genome sequencing and annotation.</title>
        <authorList>
            <consortium name="The Broad Institute Genomics Platform"/>
            <consortium name="The Broad Institute Genome Sequencing Center for Infectious Disease"/>
            <person name="Wu L."/>
            <person name="Ma J."/>
        </authorList>
    </citation>
    <scope>NUCLEOTIDE SEQUENCE [LARGE SCALE GENOMIC DNA]</scope>
    <source>
        <strain evidence="8 9">Q85</strain>
    </source>
</reference>
<keyword evidence="9" id="KW-1185">Reference proteome</keyword>
<evidence type="ECO:0000256" key="4">
    <source>
        <dbReference type="ARBA" id="ARBA00022989"/>
    </source>
</evidence>
<keyword evidence="5 7" id="KW-0472">Membrane</keyword>
<keyword evidence="2" id="KW-1003">Cell membrane</keyword>
<dbReference type="NCBIfam" id="TIGR00765">
    <property type="entry name" value="yihY_not_rbn"/>
    <property type="match status" value="1"/>
</dbReference>
<dbReference type="PANTHER" id="PTHR30213:SF0">
    <property type="entry name" value="UPF0761 MEMBRANE PROTEIN YIHY"/>
    <property type="match status" value="1"/>
</dbReference>
<sequence>MRVFREKNVTFLAGSIAYSAFVSLVPMVMFFLLGVSVFGAPELQGRIIEVATESVSPSVGGVIEVMIQEQRTAGPGSTISATLIGLFTFIWGAIKVFRGLDTAFSEIYDTADRGSFLGQIKKSLVVLFTLALGAVAMVGATTVVAFFSAVPFVGVAVPLLLVVGLCGAFFPMYYLFPGVDVAPREVLPGTVVGAVGWATLQVLFQLYVSVSGGGGSLIASILLLVTWLYFTGVVLLLGAAVNAVGLAHVDATLGGREESSVSDAEMTRDEAATYLRRLREDLTGRFEGMRPTSEGTDAERRPPSGAVSVAEWARETDGKTTHEVRLEWDADGED</sequence>
<evidence type="ECO:0000256" key="5">
    <source>
        <dbReference type="ARBA" id="ARBA00023136"/>
    </source>
</evidence>
<feature type="transmembrane region" description="Helical" evidence="7">
    <location>
        <begin position="214"/>
        <end position="237"/>
    </location>
</feature>
<gene>
    <name evidence="8" type="ORF">ACFQMK_10510</name>
</gene>
<feature type="transmembrane region" description="Helical" evidence="7">
    <location>
        <begin position="124"/>
        <end position="147"/>
    </location>
</feature>
<proteinExistence type="predicted"/>
<feature type="transmembrane region" description="Helical" evidence="7">
    <location>
        <begin position="153"/>
        <end position="174"/>
    </location>
</feature>
<dbReference type="Pfam" id="PF03631">
    <property type="entry name" value="Virul_fac_BrkB"/>
    <property type="match status" value="1"/>
</dbReference>
<protein>
    <submittedName>
        <fullName evidence="8">YihY/virulence factor BrkB family protein</fullName>
    </submittedName>
</protein>
<feature type="compositionally biased region" description="Basic and acidic residues" evidence="6">
    <location>
        <begin position="312"/>
        <end position="328"/>
    </location>
</feature>
<comment type="subcellular location">
    <subcellularLocation>
        <location evidence="1">Cell membrane</location>
        <topology evidence="1">Multi-pass membrane protein</topology>
    </subcellularLocation>
</comment>
<evidence type="ECO:0000313" key="8">
    <source>
        <dbReference type="EMBL" id="MFC7187312.1"/>
    </source>
</evidence>
<evidence type="ECO:0000256" key="6">
    <source>
        <dbReference type="SAM" id="MobiDB-lite"/>
    </source>
</evidence>
<dbReference type="EMBL" id="JBHSZZ010000039">
    <property type="protein sequence ID" value="MFC7187312.1"/>
    <property type="molecule type" value="Genomic_DNA"/>
</dbReference>
<feature type="transmembrane region" description="Helical" evidence="7">
    <location>
        <begin position="79"/>
        <end position="97"/>
    </location>
</feature>
<evidence type="ECO:0000256" key="2">
    <source>
        <dbReference type="ARBA" id="ARBA00022475"/>
    </source>
</evidence>
<feature type="transmembrane region" description="Helical" evidence="7">
    <location>
        <begin position="186"/>
        <end position="208"/>
    </location>
</feature>
<dbReference type="AlphaFoldDB" id="A0ABD5YEK1"/>
<evidence type="ECO:0000256" key="7">
    <source>
        <dbReference type="SAM" id="Phobius"/>
    </source>
</evidence>
<keyword evidence="3 7" id="KW-0812">Transmembrane</keyword>
<comment type="caution">
    <text evidence="8">The sequence shown here is derived from an EMBL/GenBank/DDBJ whole genome shotgun (WGS) entry which is preliminary data.</text>
</comment>
<dbReference type="InterPro" id="IPR017039">
    <property type="entry name" value="Virul_fac_BrkB"/>
</dbReference>
<evidence type="ECO:0000256" key="1">
    <source>
        <dbReference type="ARBA" id="ARBA00004651"/>
    </source>
</evidence>
<name>A0ABD5YEK1_9EURY</name>
<organism evidence="8 9">
    <name type="scientific">Halorubrum yunnanense</name>
    <dbReference type="NCBI Taxonomy" id="1526162"/>
    <lineage>
        <taxon>Archaea</taxon>
        <taxon>Methanobacteriati</taxon>
        <taxon>Methanobacteriota</taxon>
        <taxon>Stenosarchaea group</taxon>
        <taxon>Halobacteria</taxon>
        <taxon>Halobacteriales</taxon>
        <taxon>Haloferacaceae</taxon>
        <taxon>Halorubrum</taxon>
    </lineage>
</organism>
<dbReference type="Proteomes" id="UP001596390">
    <property type="component" value="Unassembled WGS sequence"/>
</dbReference>
<feature type="transmembrane region" description="Helical" evidence="7">
    <location>
        <begin position="12"/>
        <end position="33"/>
    </location>
</feature>
<dbReference type="RefSeq" id="WP_267664539.1">
    <property type="nucleotide sequence ID" value="NZ_JAODIX010000039.1"/>
</dbReference>
<evidence type="ECO:0000313" key="9">
    <source>
        <dbReference type="Proteomes" id="UP001596390"/>
    </source>
</evidence>